<dbReference type="InterPro" id="IPR000515">
    <property type="entry name" value="MetI-like"/>
</dbReference>
<dbReference type="InterPro" id="IPR035906">
    <property type="entry name" value="MetI-like_sf"/>
</dbReference>
<evidence type="ECO:0000256" key="6">
    <source>
        <dbReference type="ARBA" id="ARBA00023136"/>
    </source>
</evidence>
<feature type="transmembrane region" description="Helical" evidence="7">
    <location>
        <begin position="162"/>
        <end position="182"/>
    </location>
</feature>
<keyword evidence="2" id="KW-0813">Transport</keyword>
<feature type="transmembrane region" description="Helical" evidence="7">
    <location>
        <begin position="130"/>
        <end position="150"/>
    </location>
</feature>
<dbReference type="Proteomes" id="UP000698222">
    <property type="component" value="Unassembled WGS sequence"/>
</dbReference>
<gene>
    <name evidence="9" type="ORF">JOF44_002704</name>
</gene>
<keyword evidence="3" id="KW-1003">Cell membrane</keyword>
<evidence type="ECO:0000313" key="10">
    <source>
        <dbReference type="Proteomes" id="UP000698222"/>
    </source>
</evidence>
<evidence type="ECO:0000256" key="4">
    <source>
        <dbReference type="ARBA" id="ARBA00022692"/>
    </source>
</evidence>
<dbReference type="CDD" id="cd06261">
    <property type="entry name" value="TM_PBP2"/>
    <property type="match status" value="1"/>
</dbReference>
<feature type="transmembrane region" description="Helical" evidence="7">
    <location>
        <begin position="29"/>
        <end position="52"/>
    </location>
</feature>
<evidence type="ECO:0000256" key="2">
    <source>
        <dbReference type="ARBA" id="ARBA00022448"/>
    </source>
</evidence>
<feature type="domain" description="ABC transmembrane type-1" evidence="8">
    <location>
        <begin position="95"/>
        <end position="298"/>
    </location>
</feature>
<keyword evidence="6 7" id="KW-0472">Membrane</keyword>
<feature type="transmembrane region" description="Helical" evidence="7">
    <location>
        <begin position="203"/>
        <end position="225"/>
    </location>
</feature>
<name>A0ABS4YLX4_9MICO</name>
<dbReference type="SUPFAM" id="SSF161098">
    <property type="entry name" value="MetI-like"/>
    <property type="match status" value="1"/>
</dbReference>
<protein>
    <submittedName>
        <fullName evidence="9">Aldouronate transport system permease protein</fullName>
    </submittedName>
</protein>
<organism evidence="9 10">
    <name type="scientific">Brachybacterium fresconis</name>
    <dbReference type="NCBI Taxonomy" id="173363"/>
    <lineage>
        <taxon>Bacteria</taxon>
        <taxon>Bacillati</taxon>
        <taxon>Actinomycetota</taxon>
        <taxon>Actinomycetes</taxon>
        <taxon>Micrococcales</taxon>
        <taxon>Dermabacteraceae</taxon>
        <taxon>Brachybacterium</taxon>
    </lineage>
</organism>
<sequence length="313" mass="34570">MVIESMQAEARGPEPVVRRSTAIKDSRSYRVFTVLNMTALLIMCAIMLYPFVMLLAQSFSSAGAINAGKVSLFPVDFNIDTYRAVARNEDFWRSYGNTVLYTVLGTTIAMVLTTTYAWVLSKKHLRGRGLLIGIAVFTMFFNGGIVPNYVLISSLGMKNTMWAVILPPALSVFNLLVMKAFFENLPNDLEEAAQIDGLSWFGIFFRIVLPLSKAVIATMVLFYSVQYWNDWFNAFLYLDKTDLFPVTLFLRNLIAGASTAASEGAAASGGSVDAINANIQSVTMILILIPILCVYPFVQRYFVTGVMLGSVKG</sequence>
<feature type="transmembrane region" description="Helical" evidence="7">
    <location>
        <begin position="99"/>
        <end position="118"/>
    </location>
</feature>
<evidence type="ECO:0000256" key="3">
    <source>
        <dbReference type="ARBA" id="ARBA00022475"/>
    </source>
</evidence>
<dbReference type="PANTHER" id="PTHR43744:SF9">
    <property type="entry name" value="POLYGALACTURONAN_RHAMNOGALACTURONAN TRANSPORT SYSTEM PERMEASE PROTEIN YTCP"/>
    <property type="match status" value="1"/>
</dbReference>
<dbReference type="EMBL" id="JAGIOC010000001">
    <property type="protein sequence ID" value="MBP2409801.1"/>
    <property type="molecule type" value="Genomic_DNA"/>
</dbReference>
<keyword evidence="4 7" id="KW-0812">Transmembrane</keyword>
<comment type="caution">
    <text evidence="9">The sequence shown here is derived from an EMBL/GenBank/DDBJ whole genome shotgun (WGS) entry which is preliminary data.</text>
</comment>
<dbReference type="PANTHER" id="PTHR43744">
    <property type="entry name" value="ABC TRANSPORTER PERMEASE PROTEIN MG189-RELATED-RELATED"/>
    <property type="match status" value="1"/>
</dbReference>
<keyword evidence="10" id="KW-1185">Reference proteome</keyword>
<reference evidence="9 10" key="1">
    <citation type="submission" date="2021-03" db="EMBL/GenBank/DDBJ databases">
        <title>Sequencing the genomes of 1000 actinobacteria strains.</title>
        <authorList>
            <person name="Klenk H.-P."/>
        </authorList>
    </citation>
    <scope>NUCLEOTIDE SEQUENCE [LARGE SCALE GENOMIC DNA]</scope>
    <source>
        <strain evidence="9 10">DSM 14564</strain>
    </source>
</reference>
<dbReference type="PROSITE" id="PS50928">
    <property type="entry name" value="ABC_TM1"/>
    <property type="match status" value="1"/>
</dbReference>
<evidence type="ECO:0000313" key="9">
    <source>
        <dbReference type="EMBL" id="MBP2409801.1"/>
    </source>
</evidence>
<proteinExistence type="predicted"/>
<evidence type="ECO:0000256" key="5">
    <source>
        <dbReference type="ARBA" id="ARBA00022989"/>
    </source>
</evidence>
<comment type="subcellular location">
    <subcellularLocation>
        <location evidence="1">Cell membrane</location>
        <topology evidence="1">Multi-pass membrane protein</topology>
    </subcellularLocation>
</comment>
<dbReference type="Gene3D" id="1.10.3720.10">
    <property type="entry name" value="MetI-like"/>
    <property type="match status" value="1"/>
</dbReference>
<evidence type="ECO:0000256" key="7">
    <source>
        <dbReference type="SAM" id="Phobius"/>
    </source>
</evidence>
<evidence type="ECO:0000259" key="8">
    <source>
        <dbReference type="PROSITE" id="PS50928"/>
    </source>
</evidence>
<keyword evidence="5 7" id="KW-1133">Transmembrane helix</keyword>
<feature type="transmembrane region" description="Helical" evidence="7">
    <location>
        <begin position="279"/>
        <end position="298"/>
    </location>
</feature>
<evidence type="ECO:0000256" key="1">
    <source>
        <dbReference type="ARBA" id="ARBA00004651"/>
    </source>
</evidence>
<accession>A0ABS4YLX4</accession>